<dbReference type="AlphaFoldDB" id="X7ZX97"/>
<sequence length="133" mass="14179">MVAAVPLLASMRADPRIAERLEHGGCGGAAIRLAARPVASALLPSRRRSQKAGSVSGSLIDRVRERLAAESGRCGRMWCRRNPRESGGVLGDTEVLSNLRSCRPNSAAPASWSRYCAPTVSPTSWSPLPMRLG</sequence>
<organism evidence="1">
    <name type="scientific">Mycobacterium xenopi 4042</name>
    <dbReference type="NCBI Taxonomy" id="1299334"/>
    <lineage>
        <taxon>Bacteria</taxon>
        <taxon>Bacillati</taxon>
        <taxon>Actinomycetota</taxon>
        <taxon>Actinomycetes</taxon>
        <taxon>Mycobacteriales</taxon>
        <taxon>Mycobacteriaceae</taxon>
        <taxon>Mycobacterium</taxon>
    </lineage>
</organism>
<comment type="caution">
    <text evidence="1">The sequence shown here is derived from an EMBL/GenBank/DDBJ whole genome shotgun (WGS) entry which is preliminary data.</text>
</comment>
<accession>X7ZX97</accession>
<dbReference type="PATRIC" id="fig|1299334.3.peg.7818"/>
<dbReference type="EMBL" id="JAOB01000069">
    <property type="protein sequence ID" value="EUA23255.1"/>
    <property type="molecule type" value="Genomic_DNA"/>
</dbReference>
<gene>
    <name evidence="1" type="primary">trbB</name>
    <name evidence="1" type="ORF">I553_5883</name>
</gene>
<evidence type="ECO:0000313" key="1">
    <source>
        <dbReference type="EMBL" id="EUA23255.1"/>
    </source>
</evidence>
<protein>
    <submittedName>
        <fullName evidence="1">Conjugative transfer TrbB domain protein</fullName>
    </submittedName>
</protein>
<reference evidence="1" key="1">
    <citation type="submission" date="2014-01" db="EMBL/GenBank/DDBJ databases">
        <authorList>
            <person name="Brown-Elliot B."/>
            <person name="Wallace R."/>
            <person name="Lenaerts A."/>
            <person name="Ordway D."/>
            <person name="DeGroote M.A."/>
            <person name="Parker T."/>
            <person name="Sizemore C."/>
            <person name="Tallon L.J."/>
            <person name="Sadzewicz L.K."/>
            <person name="Sengamalay N."/>
            <person name="Fraser C.M."/>
            <person name="Hine E."/>
            <person name="Shefchek K.A."/>
            <person name="Das S.P."/>
            <person name="Tettelin H."/>
        </authorList>
    </citation>
    <scope>NUCLEOTIDE SEQUENCE [LARGE SCALE GENOMIC DNA]</scope>
    <source>
        <strain evidence="1">4042</strain>
    </source>
</reference>
<proteinExistence type="predicted"/>
<name>X7ZX97_MYCXE</name>